<gene>
    <name evidence="2" type="ORF">GLAREA_00184</name>
</gene>
<evidence type="ECO:0000313" key="2">
    <source>
        <dbReference type="EMBL" id="EPE29026.1"/>
    </source>
</evidence>
<name>S3DAM0_GLAL2</name>
<dbReference type="Gene3D" id="3.50.50.60">
    <property type="entry name" value="FAD/NAD(P)-binding domain"/>
    <property type="match status" value="1"/>
</dbReference>
<dbReference type="InterPro" id="IPR036188">
    <property type="entry name" value="FAD/NAD-bd_sf"/>
</dbReference>
<dbReference type="OrthoDB" id="429143at2759"/>
<evidence type="ECO:0000259" key="1">
    <source>
        <dbReference type="Pfam" id="PF01266"/>
    </source>
</evidence>
<dbReference type="EMBL" id="KE145367">
    <property type="protein sequence ID" value="EPE29026.1"/>
    <property type="molecule type" value="Genomic_DNA"/>
</dbReference>
<accession>S3DAM0</accession>
<protein>
    <submittedName>
        <fullName evidence="2">FAD/NAD(P)-binding protein</fullName>
    </submittedName>
</protein>
<dbReference type="RefSeq" id="XP_008083135.1">
    <property type="nucleotide sequence ID" value="XM_008084944.1"/>
</dbReference>
<proteinExistence type="predicted"/>
<dbReference type="SUPFAM" id="SSF51905">
    <property type="entry name" value="FAD/NAD(P)-binding domain"/>
    <property type="match status" value="1"/>
</dbReference>
<sequence length="469" mass="51821">MDARTNLPVFFPRPDPTASYWQNHPDPYLGNVTDDQDRDQHVIKTLLIGSGITGASVAWNILQQPPSQRGRVVMLEARPVCSGATGRNGGHTKGASYRSFPSNYRTLGKIEAIKIARLEYANIRATHQFAAEHKIDCESRSCDTVDAIYDPVQWEECASAVKLMKDCFTEPGDAEGIYRYHLWTPEEAKEKFHIQGTGPDGEPLVGAVSYEAGSIHAYRFVTGVLNLCVQEGLELRTNTPATKTIRTSDGKWSVETPQQTFIANRVVLATNGYTAALCPEMQGVIVPLRGQVTAHRSGTNMPKTGLVNTFSFVYKNGFDYMIPRPAGTEFEGDIIIGGGLFRTPDNGLEEHGNTDDTSLNSAISSYLHESTPTYFGNSWGEDQPEGRIRQEWTGIMGYTLDGFPHVGHIRDNLWIGAGFQGHGMVLCWLSGKALVEKLDGIEGDVDSWFPKAFWTSEERRTAKGTLDIH</sequence>
<dbReference type="Pfam" id="PF01266">
    <property type="entry name" value="DAO"/>
    <property type="match status" value="1"/>
</dbReference>
<reference evidence="2 3" key="1">
    <citation type="journal article" date="2013" name="BMC Genomics">
        <title>Genomics-driven discovery of the pneumocandin biosynthetic gene cluster in the fungus Glarea lozoyensis.</title>
        <authorList>
            <person name="Chen L."/>
            <person name="Yue Q."/>
            <person name="Zhang X."/>
            <person name="Xiang M."/>
            <person name="Wang C."/>
            <person name="Li S."/>
            <person name="Che Y."/>
            <person name="Ortiz-Lopez F.J."/>
            <person name="Bills G.F."/>
            <person name="Liu X."/>
            <person name="An Z."/>
        </authorList>
    </citation>
    <scope>NUCLEOTIDE SEQUENCE [LARGE SCALE GENOMIC DNA]</scope>
    <source>
        <strain evidence="3">ATCC 20868 / MF5171</strain>
    </source>
</reference>
<dbReference type="HOGENOM" id="CLU_022730_0_0_1"/>
<dbReference type="Gene3D" id="3.30.9.10">
    <property type="entry name" value="D-Amino Acid Oxidase, subunit A, domain 2"/>
    <property type="match status" value="1"/>
</dbReference>
<dbReference type="GO" id="GO:0005737">
    <property type="term" value="C:cytoplasm"/>
    <property type="evidence" value="ECO:0007669"/>
    <property type="project" value="TreeGrafter"/>
</dbReference>
<dbReference type="PANTHER" id="PTHR13847:SF284">
    <property type="entry name" value="FAD DEPENDENT OXIDOREDUCTASE DOMAIN-CONTAINING PROTEIN"/>
    <property type="match status" value="1"/>
</dbReference>
<dbReference type="STRING" id="1116229.S3DAM0"/>
<dbReference type="KEGG" id="glz:GLAREA_00184"/>
<dbReference type="eggNOG" id="ENOG502S0HA">
    <property type="taxonomic scope" value="Eukaryota"/>
</dbReference>
<evidence type="ECO:0000313" key="3">
    <source>
        <dbReference type="Proteomes" id="UP000016922"/>
    </source>
</evidence>
<dbReference type="GeneID" id="19459244"/>
<dbReference type="InterPro" id="IPR006076">
    <property type="entry name" value="FAD-dep_OxRdtase"/>
</dbReference>
<organism evidence="2 3">
    <name type="scientific">Glarea lozoyensis (strain ATCC 20868 / MF5171)</name>
    <dbReference type="NCBI Taxonomy" id="1116229"/>
    <lineage>
        <taxon>Eukaryota</taxon>
        <taxon>Fungi</taxon>
        <taxon>Dikarya</taxon>
        <taxon>Ascomycota</taxon>
        <taxon>Pezizomycotina</taxon>
        <taxon>Leotiomycetes</taxon>
        <taxon>Helotiales</taxon>
        <taxon>Helotiaceae</taxon>
        <taxon>Glarea</taxon>
    </lineage>
</organism>
<dbReference type="PANTHER" id="PTHR13847">
    <property type="entry name" value="SARCOSINE DEHYDROGENASE-RELATED"/>
    <property type="match status" value="1"/>
</dbReference>
<dbReference type="OMA" id="FYGFGYS"/>
<dbReference type="Proteomes" id="UP000016922">
    <property type="component" value="Unassembled WGS sequence"/>
</dbReference>
<keyword evidence="3" id="KW-1185">Reference proteome</keyword>
<dbReference type="AlphaFoldDB" id="S3DAM0"/>
<feature type="domain" description="FAD dependent oxidoreductase" evidence="1">
    <location>
        <begin position="48"/>
        <end position="436"/>
    </location>
</feature>